<evidence type="ECO:0000313" key="2">
    <source>
        <dbReference type="EMBL" id="RKH69294.1"/>
    </source>
</evidence>
<organism evidence="2 3">
    <name type="scientific">Corallococcus interemptor</name>
    <dbReference type="NCBI Taxonomy" id="2316720"/>
    <lineage>
        <taxon>Bacteria</taxon>
        <taxon>Pseudomonadati</taxon>
        <taxon>Myxococcota</taxon>
        <taxon>Myxococcia</taxon>
        <taxon>Myxococcales</taxon>
        <taxon>Cystobacterineae</taxon>
        <taxon>Myxococcaceae</taxon>
        <taxon>Corallococcus</taxon>
    </lineage>
</organism>
<dbReference type="Pfam" id="PF12680">
    <property type="entry name" value="SnoaL_2"/>
    <property type="match status" value="1"/>
</dbReference>
<dbReference type="EMBL" id="RAWM01000035">
    <property type="protein sequence ID" value="RKH69294.1"/>
    <property type="molecule type" value="Genomic_DNA"/>
</dbReference>
<sequence>MSQPSPNLEFTRRYLQALEAGATGEALAAFFHPEVRQHEYPNRLTVHGATRDLAALLTAAERGQKAVASQRYEVKSALCEGDTVAMEAEWSATLRVPLGNLPAGGTMRASLGMFFTFRDGRIVSQRNYDCFQPF</sequence>
<dbReference type="RefSeq" id="WP_120548018.1">
    <property type="nucleotide sequence ID" value="NZ_RAWM01000035.1"/>
</dbReference>
<dbReference type="AlphaFoldDB" id="A0A3A8R1Y1"/>
<keyword evidence="3" id="KW-1185">Reference proteome</keyword>
<name>A0A3A8R1Y1_9BACT</name>
<dbReference type="SUPFAM" id="SSF54427">
    <property type="entry name" value="NTF2-like"/>
    <property type="match status" value="1"/>
</dbReference>
<accession>A0A3A8R1Y1</accession>
<dbReference type="InterPro" id="IPR032710">
    <property type="entry name" value="NTF2-like_dom_sf"/>
</dbReference>
<dbReference type="OrthoDB" id="3475938at2"/>
<comment type="caution">
    <text evidence="2">The sequence shown here is derived from an EMBL/GenBank/DDBJ whole genome shotgun (WGS) entry which is preliminary data.</text>
</comment>
<reference evidence="3" key="1">
    <citation type="submission" date="2018-09" db="EMBL/GenBank/DDBJ databases">
        <authorList>
            <person name="Livingstone P.G."/>
            <person name="Whitworth D.E."/>
        </authorList>
    </citation>
    <scope>NUCLEOTIDE SEQUENCE [LARGE SCALE GENOMIC DNA]</scope>
    <source>
        <strain evidence="3">AB047A</strain>
    </source>
</reference>
<dbReference type="Gene3D" id="3.10.450.50">
    <property type="match status" value="1"/>
</dbReference>
<gene>
    <name evidence="2" type="ORF">D7X96_15770</name>
</gene>
<protein>
    <submittedName>
        <fullName evidence="2">Nuclear transport factor 2 family protein</fullName>
    </submittedName>
</protein>
<feature type="domain" description="SnoaL-like" evidence="1">
    <location>
        <begin position="12"/>
        <end position="124"/>
    </location>
</feature>
<proteinExistence type="predicted"/>
<evidence type="ECO:0000313" key="3">
    <source>
        <dbReference type="Proteomes" id="UP000282656"/>
    </source>
</evidence>
<evidence type="ECO:0000259" key="1">
    <source>
        <dbReference type="Pfam" id="PF12680"/>
    </source>
</evidence>
<dbReference type="InterPro" id="IPR037401">
    <property type="entry name" value="SnoaL-like"/>
</dbReference>
<dbReference type="Proteomes" id="UP000282656">
    <property type="component" value="Unassembled WGS sequence"/>
</dbReference>